<evidence type="ECO:0000256" key="1">
    <source>
        <dbReference type="SAM" id="MobiDB-lite"/>
    </source>
</evidence>
<dbReference type="Proteomes" id="UP000180166">
    <property type="component" value="Chromosome"/>
</dbReference>
<dbReference type="EMBL" id="CP017839">
    <property type="protein sequence ID" value="APB00918.1"/>
    <property type="molecule type" value="Genomic_DNA"/>
</dbReference>
<protein>
    <submittedName>
        <fullName evidence="2">Uncharacterized protein</fullName>
    </submittedName>
</protein>
<name>A0ABC8B4M1_9NOCA</name>
<reference evidence="2 3" key="1">
    <citation type="submission" date="2016-10" db="EMBL/GenBank/DDBJ databases">
        <title>Genome sequence of Nocardia seriolae strain EM150506, isolated from Anguila japonica.</title>
        <authorList>
            <person name="Han H.-J."/>
        </authorList>
    </citation>
    <scope>NUCLEOTIDE SEQUENCE [LARGE SCALE GENOMIC DNA]</scope>
    <source>
        <strain evidence="2 3">EM150506</strain>
    </source>
</reference>
<proteinExistence type="predicted"/>
<dbReference type="AlphaFoldDB" id="A0ABC8B4M1"/>
<sequence length="54" mass="5791">MPKRVRVPLLTSARMPTAEVGVGTGTDETYRRAGSISRGDTTASDMRADSRNPP</sequence>
<dbReference type="KEGG" id="nsr:NS506_06887"/>
<accession>A0ABC8B4M1</accession>
<feature type="region of interest" description="Disordered" evidence="1">
    <location>
        <begin position="19"/>
        <end position="54"/>
    </location>
</feature>
<evidence type="ECO:0000313" key="2">
    <source>
        <dbReference type="EMBL" id="APB00918.1"/>
    </source>
</evidence>
<gene>
    <name evidence="2" type="ORF">NS506_06887</name>
</gene>
<evidence type="ECO:0000313" key="3">
    <source>
        <dbReference type="Proteomes" id="UP000180166"/>
    </source>
</evidence>
<organism evidence="2 3">
    <name type="scientific">Nocardia seriolae</name>
    <dbReference type="NCBI Taxonomy" id="37332"/>
    <lineage>
        <taxon>Bacteria</taxon>
        <taxon>Bacillati</taxon>
        <taxon>Actinomycetota</taxon>
        <taxon>Actinomycetes</taxon>
        <taxon>Mycobacteriales</taxon>
        <taxon>Nocardiaceae</taxon>
        <taxon>Nocardia</taxon>
    </lineage>
</organism>